<dbReference type="RefSeq" id="WP_068615528.1">
    <property type="nucleotide sequence ID" value="NZ_CP016268.1"/>
</dbReference>
<reference evidence="2 3" key="1">
    <citation type="submission" date="2016-06" db="EMBL/GenBank/DDBJ databases">
        <title>Complete genome sequence of a deep-branching marine Gamma Proteobacterium Woeseia oceani type strain XK5.</title>
        <authorList>
            <person name="Mu D."/>
            <person name="Du Z."/>
        </authorList>
    </citation>
    <scope>NUCLEOTIDE SEQUENCE [LARGE SCALE GENOMIC DNA]</scope>
    <source>
        <strain evidence="2 3">XK5</strain>
    </source>
</reference>
<organism evidence="2 3">
    <name type="scientific">Woeseia oceani</name>
    <dbReference type="NCBI Taxonomy" id="1548547"/>
    <lineage>
        <taxon>Bacteria</taxon>
        <taxon>Pseudomonadati</taxon>
        <taxon>Pseudomonadota</taxon>
        <taxon>Gammaproteobacteria</taxon>
        <taxon>Woeseiales</taxon>
        <taxon>Woeseiaceae</taxon>
        <taxon>Woeseia</taxon>
    </lineage>
</organism>
<dbReference type="KEGG" id="woc:BA177_08905"/>
<dbReference type="Pfam" id="PF25559">
    <property type="entry name" value="DUF7931"/>
    <property type="match status" value="1"/>
</dbReference>
<gene>
    <name evidence="2" type="ORF">BA177_08905</name>
</gene>
<dbReference type="AlphaFoldDB" id="A0A193LFR0"/>
<accession>A0A193LFR0</accession>
<keyword evidence="3" id="KW-1185">Reference proteome</keyword>
<dbReference type="EMBL" id="CP016268">
    <property type="protein sequence ID" value="ANO51303.1"/>
    <property type="molecule type" value="Genomic_DNA"/>
</dbReference>
<dbReference type="STRING" id="1548547.BA177_08905"/>
<evidence type="ECO:0000259" key="1">
    <source>
        <dbReference type="Pfam" id="PF25559"/>
    </source>
</evidence>
<protein>
    <recommendedName>
        <fullName evidence="1">DUF7931 domain-containing protein</fullName>
    </recommendedName>
</protein>
<dbReference type="InterPro" id="IPR057691">
    <property type="entry name" value="DUF7931"/>
</dbReference>
<name>A0A193LFR0_9GAMM</name>
<evidence type="ECO:0000313" key="3">
    <source>
        <dbReference type="Proteomes" id="UP000092695"/>
    </source>
</evidence>
<dbReference type="Proteomes" id="UP000092695">
    <property type="component" value="Chromosome"/>
</dbReference>
<evidence type="ECO:0000313" key="2">
    <source>
        <dbReference type="EMBL" id="ANO51303.1"/>
    </source>
</evidence>
<proteinExistence type="predicted"/>
<sequence>MEQTRVKGQRWVVSTQQEVRSAVIEVAREARRRVSIFTHDLESGIYDDPDFLEVIKHLVLSQAYARVRVLIAAPNRAIKNGNAFVNLGRRLNTYIEFRHVREDLRTHPEAFCIADETALVYRLQADRWEGIADTYEPGVSKHYGSMFDEIWQASEVELEFRQLGI</sequence>
<feature type="domain" description="DUF7931" evidence="1">
    <location>
        <begin position="16"/>
        <end position="163"/>
    </location>
</feature>